<keyword evidence="9" id="KW-1185">Reference proteome</keyword>
<dbReference type="SUPFAM" id="SSF49899">
    <property type="entry name" value="Concanavalin A-like lectins/glucanases"/>
    <property type="match status" value="1"/>
</dbReference>
<dbReference type="RefSeq" id="WP_013739293.1">
    <property type="nucleotide sequence ID" value="NC_015436.1"/>
</dbReference>
<gene>
    <name evidence="8" type="ordered locus">Spico_0671</name>
</gene>
<dbReference type="CDD" id="cd09000">
    <property type="entry name" value="GH43_SXA-like"/>
    <property type="match status" value="1"/>
</dbReference>
<evidence type="ECO:0000256" key="1">
    <source>
        <dbReference type="ARBA" id="ARBA00009865"/>
    </source>
</evidence>
<dbReference type="Pfam" id="PF04616">
    <property type="entry name" value="Glyco_hydro_43"/>
    <property type="match status" value="1"/>
</dbReference>
<dbReference type="InterPro" id="IPR013320">
    <property type="entry name" value="ConA-like_dom_sf"/>
</dbReference>
<keyword evidence="2 6" id="KW-0378">Hydrolase</keyword>
<dbReference type="STRING" id="760011.Spico_0671"/>
<dbReference type="InterPro" id="IPR006710">
    <property type="entry name" value="Glyco_hydro_43"/>
</dbReference>
<reference evidence="9" key="1">
    <citation type="submission" date="2011-04" db="EMBL/GenBank/DDBJ databases">
        <title>The complete genome of Spirochaeta coccoides DSM 17374.</title>
        <authorList>
            <person name="Lucas S."/>
            <person name="Copeland A."/>
            <person name="Lapidus A."/>
            <person name="Bruce D."/>
            <person name="Goodwin L."/>
            <person name="Pitluck S."/>
            <person name="Peters L."/>
            <person name="Kyrpides N."/>
            <person name="Mavromatis K."/>
            <person name="Pagani I."/>
            <person name="Ivanova N."/>
            <person name="Ovchinnikova G."/>
            <person name="Lu M."/>
            <person name="Detter J.C."/>
            <person name="Tapia R."/>
            <person name="Han C."/>
            <person name="Land M."/>
            <person name="Hauser L."/>
            <person name="Markowitz V."/>
            <person name="Cheng J.-F."/>
            <person name="Hugenholtz P."/>
            <person name="Woyke T."/>
            <person name="Wu D."/>
            <person name="Spring S."/>
            <person name="Schroeder M."/>
            <person name="Brambilla E."/>
            <person name="Klenk H.-P."/>
            <person name="Eisen J.A."/>
        </authorList>
    </citation>
    <scope>NUCLEOTIDE SEQUENCE [LARGE SCALE GENOMIC DNA]</scope>
    <source>
        <strain evidence="9">ATCC BAA-1237 / DSM 17374 / SPN1</strain>
    </source>
</reference>
<dbReference type="EMBL" id="CP002659">
    <property type="protein sequence ID" value="AEC01897.1"/>
    <property type="molecule type" value="Genomic_DNA"/>
</dbReference>
<dbReference type="Pfam" id="PF17851">
    <property type="entry name" value="GH43_C2"/>
    <property type="match status" value="1"/>
</dbReference>
<evidence type="ECO:0000256" key="2">
    <source>
        <dbReference type="ARBA" id="ARBA00022801"/>
    </source>
</evidence>
<protein>
    <submittedName>
        <fullName evidence="8">Xylan 1,4-beta-xylosidase</fullName>
        <ecNumber evidence="8">3.2.1.37</ecNumber>
    </submittedName>
</protein>
<dbReference type="GO" id="GO:0009044">
    <property type="term" value="F:xylan 1,4-beta-xylosidase activity"/>
    <property type="evidence" value="ECO:0007669"/>
    <property type="project" value="UniProtKB-EC"/>
</dbReference>
<evidence type="ECO:0000256" key="6">
    <source>
        <dbReference type="RuleBase" id="RU361187"/>
    </source>
</evidence>
<accession>F4GKY4</accession>
<dbReference type="KEGG" id="scc:Spico_0671"/>
<dbReference type="OrthoDB" id="9801455at2"/>
<dbReference type="PANTHER" id="PTHR42812:SF12">
    <property type="entry name" value="BETA-XYLOSIDASE-RELATED"/>
    <property type="match status" value="1"/>
</dbReference>
<feature type="active site" description="Proton donor" evidence="4">
    <location>
        <position position="178"/>
    </location>
</feature>
<comment type="similarity">
    <text evidence="1 6">Belongs to the glycosyl hydrolase 43 family.</text>
</comment>
<feature type="site" description="Important for catalytic activity, responsible for pKa modulation of the active site Glu and correct orientation of both the proton donor and substrate" evidence="5">
    <location>
        <position position="126"/>
    </location>
</feature>
<dbReference type="eggNOG" id="COG3507">
    <property type="taxonomic scope" value="Bacteria"/>
</dbReference>
<evidence type="ECO:0000256" key="3">
    <source>
        <dbReference type="ARBA" id="ARBA00023295"/>
    </source>
</evidence>
<dbReference type="PANTHER" id="PTHR42812">
    <property type="entry name" value="BETA-XYLOSIDASE"/>
    <property type="match status" value="1"/>
</dbReference>
<dbReference type="SUPFAM" id="SSF75005">
    <property type="entry name" value="Arabinanase/levansucrase/invertase"/>
    <property type="match status" value="1"/>
</dbReference>
<proteinExistence type="inferred from homology"/>
<evidence type="ECO:0000256" key="5">
    <source>
        <dbReference type="PIRSR" id="PIRSR606710-2"/>
    </source>
</evidence>
<reference evidence="8 9" key="2">
    <citation type="journal article" date="2012" name="Stand. Genomic Sci.">
        <title>Complete genome sequence of the termite hindgut bacterium Spirochaeta coccoides type strain (SPN1(T)), reclassification in the genus Sphaerochaeta as Sphaerochaeta coccoides comb. nov. and emendations of the family Spirochaetaceae and the genus Sphaerochaeta.</title>
        <authorList>
            <person name="Abt B."/>
            <person name="Han C."/>
            <person name="Scheuner C."/>
            <person name="Lu M."/>
            <person name="Lapidus A."/>
            <person name="Nolan M."/>
            <person name="Lucas S."/>
            <person name="Hammon N."/>
            <person name="Deshpande S."/>
            <person name="Cheng J.F."/>
            <person name="Tapia R."/>
            <person name="Goodwin L.A."/>
            <person name="Pitluck S."/>
            <person name="Liolios K."/>
            <person name="Pagani I."/>
            <person name="Ivanova N."/>
            <person name="Mavromatis K."/>
            <person name="Mikhailova N."/>
            <person name="Huntemann M."/>
            <person name="Pati A."/>
            <person name="Chen A."/>
            <person name="Palaniappan K."/>
            <person name="Land M."/>
            <person name="Hauser L."/>
            <person name="Brambilla E.M."/>
            <person name="Rohde M."/>
            <person name="Spring S."/>
            <person name="Gronow S."/>
            <person name="Goker M."/>
            <person name="Woyke T."/>
            <person name="Bristow J."/>
            <person name="Eisen J.A."/>
            <person name="Markowitz V."/>
            <person name="Hugenholtz P."/>
            <person name="Kyrpides N.C."/>
            <person name="Klenk H.P."/>
            <person name="Detter J.C."/>
        </authorList>
    </citation>
    <scope>NUCLEOTIDE SEQUENCE [LARGE SCALE GENOMIC DNA]</scope>
    <source>
        <strain evidence="9">ATCC BAA-1237 / DSM 17374 / SPN1</strain>
    </source>
</reference>
<evidence type="ECO:0000259" key="7">
    <source>
        <dbReference type="Pfam" id="PF17851"/>
    </source>
</evidence>
<feature type="domain" description="Beta-xylosidase C-terminal Concanavalin A-like" evidence="7">
    <location>
        <begin position="314"/>
        <end position="506"/>
    </location>
</feature>
<organism evidence="8 9">
    <name type="scientific">Parasphaerochaeta coccoides (strain ATCC BAA-1237 / DSM 17374 / SPN1)</name>
    <name type="common">Sphaerochaeta coccoides</name>
    <dbReference type="NCBI Taxonomy" id="760011"/>
    <lineage>
        <taxon>Bacteria</taxon>
        <taxon>Pseudomonadati</taxon>
        <taxon>Spirochaetota</taxon>
        <taxon>Spirochaetia</taxon>
        <taxon>Spirochaetales</taxon>
        <taxon>Sphaerochaetaceae</taxon>
        <taxon>Parasphaerochaeta</taxon>
    </lineage>
</organism>
<dbReference type="Proteomes" id="UP000007939">
    <property type="component" value="Chromosome"/>
</dbReference>
<dbReference type="EC" id="3.2.1.37" evidence="8"/>
<sequence length="512" mass="58227">MIRNPVLKGFCPDPSVVRVGDDYYLATSTFEWWPGVRLWHSRDLEHWQQIQSPLRRRSQLDMVGNPNNGGIWAPDISYKDGIFYLVYTDVKTQKQPYYNTHNYVVWTDNINGEWSEPVYLNSMGFDPSLFHAPDGRTYLVNMRNGFKGILLQEFDLSRKELVGEIRTIFNGTDRGFTEGPHLYWHDDWYYLLVAEGGTGYRHCVTIARSRDIQGPYVIDPDNPILSSVDASHAMLQKAGHADLVKTQNGQWYMFHLCSQPENGISILGRETAIQKISWTDDGWIRPVGGRIPQEMVAPPEGLHTCAFPDEPTMDDFDSPVLQPFYTSLRIPLDGVISLTERSGWLRLFGQESITSRHHVSLVARRQTSHSCTVKTCMEFHPDFPEQAAGLCYIYNNENYHLLVLSMNDANMSVLRLETSIHGSVTRQEILLSVTKEDSLHLGLSVVGLTAQFSYAVGLDGDWIDAFTPLDISILSDEKAPGFTGAHFALYCHDMTGQRKPADFDYLNIWHHA</sequence>
<dbReference type="InterPro" id="IPR023296">
    <property type="entry name" value="Glyco_hydro_beta-prop_sf"/>
</dbReference>
<dbReference type="InterPro" id="IPR041542">
    <property type="entry name" value="GH43_C2"/>
</dbReference>
<dbReference type="GO" id="GO:0005975">
    <property type="term" value="P:carbohydrate metabolic process"/>
    <property type="evidence" value="ECO:0007669"/>
    <property type="project" value="InterPro"/>
</dbReference>
<keyword evidence="3 6" id="KW-0326">Glycosidase</keyword>
<evidence type="ECO:0000256" key="4">
    <source>
        <dbReference type="PIRSR" id="PIRSR606710-1"/>
    </source>
</evidence>
<dbReference type="HOGENOM" id="CLU_016508_2_1_12"/>
<name>F4GKY4_PARC1</name>
<evidence type="ECO:0000313" key="8">
    <source>
        <dbReference type="EMBL" id="AEC01897.1"/>
    </source>
</evidence>
<dbReference type="AlphaFoldDB" id="F4GKY4"/>
<dbReference type="InterPro" id="IPR051795">
    <property type="entry name" value="Glycosyl_Hydrlase_43"/>
</dbReference>
<dbReference type="Gene3D" id="2.60.120.200">
    <property type="match status" value="1"/>
</dbReference>
<dbReference type="Gene3D" id="2.115.10.20">
    <property type="entry name" value="Glycosyl hydrolase domain, family 43"/>
    <property type="match status" value="1"/>
</dbReference>
<evidence type="ECO:0000313" key="9">
    <source>
        <dbReference type="Proteomes" id="UP000007939"/>
    </source>
</evidence>
<feature type="active site" description="Proton acceptor" evidence="4">
    <location>
        <position position="13"/>
    </location>
</feature>